<dbReference type="PROSITE" id="PS51706">
    <property type="entry name" value="G_ENGB"/>
    <property type="match status" value="1"/>
</dbReference>
<dbReference type="KEGG" id="mhi:Mhar_2073"/>
<proteinExistence type="predicted"/>
<feature type="region of interest" description="Disordered" evidence="5">
    <location>
        <begin position="37"/>
        <end position="86"/>
    </location>
</feature>
<evidence type="ECO:0000256" key="5">
    <source>
        <dbReference type="SAM" id="MobiDB-lite"/>
    </source>
</evidence>
<feature type="domain" description="EngB-type G" evidence="6">
    <location>
        <begin position="142"/>
        <end position="327"/>
    </location>
</feature>
<reference evidence="7 8" key="1">
    <citation type="journal article" date="2012" name="PLoS ONE">
        <title>The genome characteristics and predicted function of methyl-group oxidation pathway in the obligate aceticlastic methanogens, Methanosaeta spp.</title>
        <authorList>
            <person name="Zhu J."/>
            <person name="Zheng H."/>
            <person name="Ai G."/>
            <person name="Zhang G."/>
            <person name="Liu D."/>
            <person name="Liu X."/>
            <person name="Dong X."/>
        </authorList>
    </citation>
    <scope>NUCLEOTIDE SEQUENCE [LARGE SCALE GENOMIC DNA]</scope>
    <source>
        <strain evidence="7 8">6Ac</strain>
    </source>
</reference>
<dbReference type="GO" id="GO:0046872">
    <property type="term" value="F:metal ion binding"/>
    <property type="evidence" value="ECO:0007669"/>
    <property type="project" value="UniProtKB-KW"/>
</dbReference>
<sequence>MGGKSLCHRDSGGKEVFRSDFCLILLRHLTNIYFSLPRRRSSPPAPPGGRPIEEGDISRRRKTNPAGRGQRDVDRSKDNEGGAKVGCRDFWEGGKSSIDFCLVPIRHLSNISLSVPKNPPSPEEEKRISKGGSRRKGDDRSMASEIVLIGRSNVGKSTLFRLLTGKRVRVGRRPGVTVGPARALAGAVTYVDMPGYGYMKGAERGVQEGTKDFIVRYLEEKADEILLAVQVIDAASFIEIADRWEGRGEIPLEVELFEFLTDLDLAVAVAANKMDKVEDRDATLDAIGERLGMLPPWRQWRDRIAPISAKGGEIGPLKEIIKSSLQDRSAGGPPKRR</sequence>
<dbReference type="GO" id="GO:0005525">
    <property type="term" value="F:GTP binding"/>
    <property type="evidence" value="ECO:0007669"/>
    <property type="project" value="UniProtKB-KW"/>
</dbReference>
<dbReference type="SUPFAM" id="SSF52540">
    <property type="entry name" value="P-loop containing nucleoside triphosphate hydrolases"/>
    <property type="match status" value="1"/>
</dbReference>
<dbReference type="Pfam" id="PF01926">
    <property type="entry name" value="MMR_HSR1"/>
    <property type="match status" value="1"/>
</dbReference>
<dbReference type="AlphaFoldDB" id="G7WPR7"/>
<name>G7WPR7_METH6</name>
<evidence type="ECO:0000256" key="2">
    <source>
        <dbReference type="ARBA" id="ARBA00022741"/>
    </source>
</evidence>
<feature type="compositionally biased region" description="Basic and acidic residues" evidence="5">
    <location>
        <begin position="69"/>
        <end position="86"/>
    </location>
</feature>
<keyword evidence="1" id="KW-0479">Metal-binding</keyword>
<evidence type="ECO:0000256" key="4">
    <source>
        <dbReference type="ARBA" id="ARBA00023134"/>
    </source>
</evidence>
<evidence type="ECO:0000259" key="6">
    <source>
        <dbReference type="PROSITE" id="PS51706"/>
    </source>
</evidence>
<dbReference type="PATRIC" id="fig|1110509.7.peg.2303"/>
<protein>
    <submittedName>
        <fullName evidence="7">GTP-binding protein</fullName>
    </submittedName>
</protein>
<dbReference type="NCBIfam" id="NF003255">
    <property type="entry name" value="PRK04213.1"/>
    <property type="match status" value="1"/>
</dbReference>
<gene>
    <name evidence="7" type="ordered locus">Mhar_2073</name>
</gene>
<dbReference type="InterPro" id="IPR027417">
    <property type="entry name" value="P-loop_NTPase"/>
</dbReference>
<keyword evidence="8" id="KW-1185">Reference proteome</keyword>
<evidence type="ECO:0000313" key="7">
    <source>
        <dbReference type="EMBL" id="AET65429.1"/>
    </source>
</evidence>
<evidence type="ECO:0000256" key="3">
    <source>
        <dbReference type="ARBA" id="ARBA00022842"/>
    </source>
</evidence>
<dbReference type="EMBL" id="CP003117">
    <property type="protein sequence ID" value="AET65429.1"/>
    <property type="molecule type" value="Genomic_DNA"/>
</dbReference>
<dbReference type="PANTHER" id="PTHR11649:SF13">
    <property type="entry name" value="ENGB-TYPE G DOMAIN-CONTAINING PROTEIN"/>
    <property type="match status" value="1"/>
</dbReference>
<dbReference type="HOGENOM" id="CLU_822858_0_0_2"/>
<evidence type="ECO:0000256" key="1">
    <source>
        <dbReference type="ARBA" id="ARBA00022723"/>
    </source>
</evidence>
<dbReference type="STRING" id="1110509.Mhar_2073"/>
<accession>G7WPR7</accession>
<evidence type="ECO:0000313" key="8">
    <source>
        <dbReference type="Proteomes" id="UP000005877"/>
    </source>
</evidence>
<dbReference type="Proteomes" id="UP000005877">
    <property type="component" value="Chromosome"/>
</dbReference>
<feature type="region of interest" description="Disordered" evidence="5">
    <location>
        <begin position="112"/>
        <end position="141"/>
    </location>
</feature>
<dbReference type="InterPro" id="IPR030393">
    <property type="entry name" value="G_ENGB_dom"/>
</dbReference>
<keyword evidence="2" id="KW-0547">Nucleotide-binding</keyword>
<dbReference type="Gene3D" id="3.40.50.300">
    <property type="entry name" value="P-loop containing nucleotide triphosphate hydrolases"/>
    <property type="match status" value="1"/>
</dbReference>
<dbReference type="InterPro" id="IPR006073">
    <property type="entry name" value="GTP-bd"/>
</dbReference>
<dbReference type="PANTHER" id="PTHR11649">
    <property type="entry name" value="MSS1/TRME-RELATED GTP-BINDING PROTEIN"/>
    <property type="match status" value="1"/>
</dbReference>
<organism evidence="7 8">
    <name type="scientific">Methanothrix harundinacea (strain 6Ac)</name>
    <name type="common">Methanosaeta harundinacea</name>
    <dbReference type="NCBI Taxonomy" id="1110509"/>
    <lineage>
        <taxon>Archaea</taxon>
        <taxon>Methanobacteriati</taxon>
        <taxon>Methanobacteriota</taxon>
        <taxon>Stenosarchaea group</taxon>
        <taxon>Methanomicrobia</taxon>
        <taxon>Methanotrichales</taxon>
        <taxon>Methanotrichaceae</taxon>
        <taxon>Methanothrix</taxon>
    </lineage>
</organism>
<keyword evidence="3" id="KW-0460">Magnesium</keyword>
<keyword evidence="4" id="KW-0342">GTP-binding</keyword>